<dbReference type="EMBL" id="MKIO01000021">
    <property type="protein sequence ID" value="OLP56935.1"/>
    <property type="molecule type" value="Genomic_DNA"/>
</dbReference>
<dbReference type="AlphaFoldDB" id="A0A1Q9ANQ5"/>
<reference evidence="4 5" key="1">
    <citation type="submission" date="2016-09" db="EMBL/GenBank/DDBJ databases">
        <title>Rhizobium sp. nov., a novel species isolated from the rice rhizosphere.</title>
        <authorList>
            <person name="Zhao J."/>
            <person name="Zhang X."/>
        </authorList>
    </citation>
    <scope>NUCLEOTIDE SEQUENCE [LARGE SCALE GENOMIC DNA]</scope>
    <source>
        <strain evidence="4 5">MH17</strain>
    </source>
</reference>
<feature type="binding site" evidence="3">
    <location>
        <position position="132"/>
    </location>
    <ligand>
        <name>a divalent metal cation</name>
        <dbReference type="ChEBI" id="CHEBI:60240"/>
    </ligand>
</feature>
<keyword evidence="2 3" id="KW-0479">Metal-binding</keyword>
<evidence type="ECO:0000256" key="1">
    <source>
        <dbReference type="ARBA" id="ARBA00008635"/>
    </source>
</evidence>
<dbReference type="PANTHER" id="PTHR37302">
    <property type="entry name" value="SLR1116 PROTEIN"/>
    <property type="match status" value="1"/>
</dbReference>
<dbReference type="GO" id="GO:0046872">
    <property type="term" value="F:metal ion binding"/>
    <property type="evidence" value="ECO:0007669"/>
    <property type="project" value="UniProtKB-KW"/>
</dbReference>
<dbReference type="Gene3D" id="1.20.120.450">
    <property type="entry name" value="dinb family like domain"/>
    <property type="match status" value="1"/>
</dbReference>
<feature type="binding site" evidence="3">
    <location>
        <position position="44"/>
    </location>
    <ligand>
        <name>a divalent metal cation</name>
        <dbReference type="ChEBI" id="CHEBI:60240"/>
    </ligand>
</feature>
<evidence type="ECO:0008006" key="6">
    <source>
        <dbReference type="Google" id="ProtNLM"/>
    </source>
</evidence>
<dbReference type="PANTHER" id="PTHR37302:SF1">
    <property type="entry name" value="PROTEIN DINB"/>
    <property type="match status" value="1"/>
</dbReference>
<accession>A0A1Q9ANQ5</accession>
<protein>
    <recommendedName>
        <fullName evidence="6">Damage-inducible protein DinB</fullName>
    </recommendedName>
</protein>
<dbReference type="InterPro" id="IPR034660">
    <property type="entry name" value="DinB/YfiT-like"/>
</dbReference>
<comment type="similarity">
    <text evidence="1">Belongs to the DinB family.</text>
</comment>
<dbReference type="Pfam" id="PF05163">
    <property type="entry name" value="DinB"/>
    <property type="match status" value="1"/>
</dbReference>
<proteinExistence type="inferred from homology"/>
<evidence type="ECO:0000313" key="5">
    <source>
        <dbReference type="Proteomes" id="UP000186143"/>
    </source>
</evidence>
<dbReference type="InterPro" id="IPR007837">
    <property type="entry name" value="DinB"/>
</dbReference>
<dbReference type="Proteomes" id="UP000186143">
    <property type="component" value="Unassembled WGS sequence"/>
</dbReference>
<name>A0A1Q9ANQ5_9HYPH</name>
<feature type="binding site" evidence="3">
    <location>
        <position position="128"/>
    </location>
    <ligand>
        <name>a divalent metal cation</name>
        <dbReference type="ChEBI" id="CHEBI:60240"/>
    </ligand>
</feature>
<sequence length="172" mass="19105">MIDILARLYRHHGWANKAFLDTLAALPENGPAEPRATALKRMRHIEIVGQIFAAHLTGRAHSYLSDSVEETPHLPSLRHDTEACDGWYIDYLSDRDPDTLSEEIAFTFTDGDRGRMSRGEILLHVATHAAIHRGEITQLLSSAGIDAPWDTFAVHLHQIEPARRVAALAKAG</sequence>
<evidence type="ECO:0000256" key="3">
    <source>
        <dbReference type="PIRSR" id="PIRSR607837-1"/>
    </source>
</evidence>
<gene>
    <name evidence="4" type="ORF">BJF92_11625</name>
</gene>
<organism evidence="4 5">
    <name type="scientific">Xaviernesmea rhizosphaerae</name>
    <dbReference type="NCBI Taxonomy" id="1672749"/>
    <lineage>
        <taxon>Bacteria</taxon>
        <taxon>Pseudomonadati</taxon>
        <taxon>Pseudomonadota</taxon>
        <taxon>Alphaproteobacteria</taxon>
        <taxon>Hyphomicrobiales</taxon>
        <taxon>Rhizobiaceae</taxon>
        <taxon>Rhizobium/Agrobacterium group</taxon>
        <taxon>Xaviernesmea</taxon>
    </lineage>
</organism>
<comment type="caution">
    <text evidence="4">The sequence shown here is derived from an EMBL/GenBank/DDBJ whole genome shotgun (WGS) entry which is preliminary data.</text>
</comment>
<evidence type="ECO:0000256" key="2">
    <source>
        <dbReference type="ARBA" id="ARBA00022723"/>
    </source>
</evidence>
<dbReference type="SUPFAM" id="SSF109854">
    <property type="entry name" value="DinB/YfiT-like putative metalloenzymes"/>
    <property type="match status" value="1"/>
</dbReference>
<evidence type="ECO:0000313" key="4">
    <source>
        <dbReference type="EMBL" id="OLP56935.1"/>
    </source>
</evidence>